<gene>
    <name evidence="1" type="ORF">VFPPC_17491</name>
</gene>
<protein>
    <submittedName>
        <fullName evidence="1">Uncharacterized protein</fullName>
    </submittedName>
</protein>
<sequence>MFKGYRERQGATGTYKNIECRNISLTPFVKDFDIACIRLSLLLVSGLVVTKLLAEITYDFFTHIGVNAKGNCAERVNGPEHGNRIHVRFPNTHEPK</sequence>
<keyword evidence="2" id="KW-1185">Reference proteome</keyword>
<evidence type="ECO:0000313" key="2">
    <source>
        <dbReference type="Proteomes" id="UP000078397"/>
    </source>
</evidence>
<name>A0A219ARF4_METCM</name>
<organism evidence="1 2">
    <name type="scientific">Pochonia chlamydosporia 170</name>
    <dbReference type="NCBI Taxonomy" id="1380566"/>
    <lineage>
        <taxon>Eukaryota</taxon>
        <taxon>Fungi</taxon>
        <taxon>Dikarya</taxon>
        <taxon>Ascomycota</taxon>
        <taxon>Pezizomycotina</taxon>
        <taxon>Sordariomycetes</taxon>
        <taxon>Hypocreomycetidae</taxon>
        <taxon>Hypocreales</taxon>
        <taxon>Clavicipitaceae</taxon>
        <taxon>Pochonia</taxon>
    </lineage>
</organism>
<comment type="caution">
    <text evidence="1">The sequence shown here is derived from an EMBL/GenBank/DDBJ whole genome shotgun (WGS) entry which is preliminary data.</text>
</comment>
<dbReference type="RefSeq" id="XP_022285779.1">
    <property type="nucleotide sequence ID" value="XM_022429194.1"/>
</dbReference>
<proteinExistence type="predicted"/>
<dbReference type="EMBL" id="LSBJ02000002">
    <property type="protein sequence ID" value="OWT43346.1"/>
    <property type="molecule type" value="Genomic_DNA"/>
</dbReference>
<reference evidence="1 2" key="1">
    <citation type="journal article" date="2016" name="PLoS Pathog.">
        <title>Biosynthesis of antibiotic leucinostatins in bio-control fungus Purpureocillium lilacinum and their inhibition on phytophthora revealed by genome mining.</title>
        <authorList>
            <person name="Wang G."/>
            <person name="Liu Z."/>
            <person name="Lin R."/>
            <person name="Li E."/>
            <person name="Mao Z."/>
            <person name="Ling J."/>
            <person name="Yang Y."/>
            <person name="Yin W.B."/>
            <person name="Xie B."/>
        </authorList>
    </citation>
    <scope>NUCLEOTIDE SEQUENCE [LARGE SCALE GENOMIC DNA]</scope>
    <source>
        <strain evidence="1">170</strain>
    </source>
</reference>
<evidence type="ECO:0000313" key="1">
    <source>
        <dbReference type="EMBL" id="OWT43346.1"/>
    </source>
</evidence>
<dbReference type="GeneID" id="33936448"/>
<dbReference type="AlphaFoldDB" id="A0A219ARF4"/>
<accession>A0A219ARF4</accession>
<dbReference type="Proteomes" id="UP000078397">
    <property type="component" value="Unassembled WGS sequence"/>
</dbReference>
<dbReference type="KEGG" id="pchm:VFPPC_17491"/>